<evidence type="ECO:0000313" key="1">
    <source>
        <dbReference type="EMBL" id="KAK5804438.1"/>
    </source>
</evidence>
<proteinExistence type="predicted"/>
<name>A0ABR0NSX8_GOSAR</name>
<accession>A0ABR0NSX8</accession>
<comment type="caution">
    <text evidence="1">The sequence shown here is derived from an EMBL/GenBank/DDBJ whole genome shotgun (WGS) entry which is preliminary data.</text>
</comment>
<evidence type="ECO:0000313" key="2">
    <source>
        <dbReference type="Proteomes" id="UP001358586"/>
    </source>
</evidence>
<dbReference type="Proteomes" id="UP001358586">
    <property type="component" value="Chromosome 9"/>
</dbReference>
<reference evidence="1 2" key="1">
    <citation type="submission" date="2023-03" db="EMBL/GenBank/DDBJ databases">
        <title>WGS of Gossypium arboreum.</title>
        <authorList>
            <person name="Yu D."/>
        </authorList>
    </citation>
    <scope>NUCLEOTIDE SEQUENCE [LARGE SCALE GENOMIC DNA]</scope>
    <source>
        <tissue evidence="1">Leaf</tissue>
    </source>
</reference>
<dbReference type="EMBL" id="JARKNE010000009">
    <property type="protein sequence ID" value="KAK5804438.1"/>
    <property type="molecule type" value="Genomic_DNA"/>
</dbReference>
<sequence length="136" mass="15457">MKKKLRLHLGDGRNNWLKLGTLNTIQHRNTNAIRRNKGLDGKWVDEEDKVSELFHHVLTPRINESFAIVDKLILKEVNVVLMDIASNEEIENVSKIGSLKALGPNGLSGTFCLNFWYVIKEGADGFQFFFPAPDSY</sequence>
<organism evidence="1 2">
    <name type="scientific">Gossypium arboreum</name>
    <name type="common">Tree cotton</name>
    <name type="synonym">Gossypium nanking</name>
    <dbReference type="NCBI Taxonomy" id="29729"/>
    <lineage>
        <taxon>Eukaryota</taxon>
        <taxon>Viridiplantae</taxon>
        <taxon>Streptophyta</taxon>
        <taxon>Embryophyta</taxon>
        <taxon>Tracheophyta</taxon>
        <taxon>Spermatophyta</taxon>
        <taxon>Magnoliopsida</taxon>
        <taxon>eudicotyledons</taxon>
        <taxon>Gunneridae</taxon>
        <taxon>Pentapetalae</taxon>
        <taxon>rosids</taxon>
        <taxon>malvids</taxon>
        <taxon>Malvales</taxon>
        <taxon>Malvaceae</taxon>
        <taxon>Malvoideae</taxon>
        <taxon>Gossypium</taxon>
    </lineage>
</organism>
<keyword evidence="2" id="KW-1185">Reference proteome</keyword>
<gene>
    <name evidence="1" type="ORF">PVK06_032087</name>
</gene>
<protein>
    <submittedName>
        <fullName evidence="1">Uncharacterized protein</fullName>
    </submittedName>
</protein>